<evidence type="ECO:0000256" key="1">
    <source>
        <dbReference type="SAM" id="MobiDB-lite"/>
    </source>
</evidence>
<keyword evidence="3" id="KW-1185">Reference proteome</keyword>
<evidence type="ECO:0000313" key="2">
    <source>
        <dbReference type="EMBL" id="KAK5173824.1"/>
    </source>
</evidence>
<evidence type="ECO:0000313" key="3">
    <source>
        <dbReference type="Proteomes" id="UP001337655"/>
    </source>
</evidence>
<reference evidence="2 3" key="1">
    <citation type="submission" date="2023-08" db="EMBL/GenBank/DDBJ databases">
        <title>Black Yeasts Isolated from many extreme environments.</title>
        <authorList>
            <person name="Coleine C."/>
            <person name="Stajich J.E."/>
            <person name="Selbmann L."/>
        </authorList>
    </citation>
    <scope>NUCLEOTIDE SEQUENCE [LARGE SCALE GENOMIC DNA]</scope>
    <source>
        <strain evidence="2 3">CCFEE 5935</strain>
    </source>
</reference>
<dbReference type="EMBL" id="JAVRRT010000003">
    <property type="protein sequence ID" value="KAK5173824.1"/>
    <property type="molecule type" value="Genomic_DNA"/>
</dbReference>
<protein>
    <submittedName>
        <fullName evidence="2">Uncharacterized protein</fullName>
    </submittedName>
</protein>
<feature type="compositionally biased region" description="Polar residues" evidence="1">
    <location>
        <begin position="33"/>
        <end position="45"/>
    </location>
</feature>
<feature type="region of interest" description="Disordered" evidence="1">
    <location>
        <begin position="1"/>
        <end position="51"/>
    </location>
</feature>
<gene>
    <name evidence="2" type="ORF">LTR77_002505</name>
</gene>
<dbReference type="AlphaFoldDB" id="A0AAV9PJF0"/>
<proteinExistence type="predicted"/>
<accession>A0AAV9PJF0</accession>
<dbReference type="RefSeq" id="XP_064662519.1">
    <property type="nucleotide sequence ID" value="XM_064799764.1"/>
</dbReference>
<feature type="region of interest" description="Disordered" evidence="1">
    <location>
        <begin position="134"/>
        <end position="159"/>
    </location>
</feature>
<name>A0AAV9PJF0_9PEZI</name>
<organism evidence="2 3">
    <name type="scientific">Saxophila tyrrhenica</name>
    <dbReference type="NCBI Taxonomy" id="1690608"/>
    <lineage>
        <taxon>Eukaryota</taxon>
        <taxon>Fungi</taxon>
        <taxon>Dikarya</taxon>
        <taxon>Ascomycota</taxon>
        <taxon>Pezizomycotina</taxon>
        <taxon>Dothideomycetes</taxon>
        <taxon>Dothideomycetidae</taxon>
        <taxon>Mycosphaerellales</taxon>
        <taxon>Extremaceae</taxon>
        <taxon>Saxophila</taxon>
    </lineage>
</organism>
<dbReference type="Proteomes" id="UP001337655">
    <property type="component" value="Unassembled WGS sequence"/>
</dbReference>
<comment type="caution">
    <text evidence="2">The sequence shown here is derived from an EMBL/GenBank/DDBJ whole genome shotgun (WGS) entry which is preliminary data.</text>
</comment>
<dbReference type="GeneID" id="89923852"/>
<sequence>MHLRHHSTEEDEKQDSKSLSSNSSTDTLPPPYSGQTNSASPTDLTSPVPELLPSPGKILTIQARGMKNVFCSPSELILPIFSGTDITVEPLYTSTRPSKRKNNAVLSHSQRGDIISTTYRFGPGREPKVRYLQSQSQQQTFANDVKRAESSDSDDDAEGPLALEVDSGHLFKHTVTLTSTPEASRRFKWKYTRTPTEPEGKKKRVLALYAEGGPESSSSSRSGDDWEAIAVLVRTESTRTEGTSKWGWGNGGQLFFSHNAAEHMEEGLLVATCIMMMKKEVDRGRGTQGAMIAGAMGGGFGAI</sequence>